<organism evidence="2 3">
    <name type="scientific">Idiomarina piscisalsi</name>
    <dbReference type="NCBI Taxonomy" id="1096243"/>
    <lineage>
        <taxon>Bacteria</taxon>
        <taxon>Pseudomonadati</taxon>
        <taxon>Pseudomonadota</taxon>
        <taxon>Gammaproteobacteria</taxon>
        <taxon>Alteromonadales</taxon>
        <taxon>Idiomarinaceae</taxon>
        <taxon>Idiomarina</taxon>
    </lineage>
</organism>
<accession>A0A432YTT1</accession>
<dbReference type="Proteomes" id="UP000288361">
    <property type="component" value="Unassembled WGS sequence"/>
</dbReference>
<protein>
    <submittedName>
        <fullName evidence="2">Porin</fullName>
    </submittedName>
</protein>
<evidence type="ECO:0000313" key="2">
    <source>
        <dbReference type="EMBL" id="RUO66728.1"/>
    </source>
</evidence>
<dbReference type="RefSeq" id="WP_126751882.1">
    <property type="nucleotide sequence ID" value="NZ_JBHUMT010000013.1"/>
</dbReference>
<dbReference type="SUPFAM" id="SSF56935">
    <property type="entry name" value="Porins"/>
    <property type="match status" value="1"/>
</dbReference>
<proteinExistence type="predicted"/>
<feature type="chain" id="PRO_5019433841" evidence="1">
    <location>
        <begin position="29"/>
        <end position="404"/>
    </location>
</feature>
<feature type="signal peptide" evidence="1">
    <location>
        <begin position="1"/>
        <end position="28"/>
    </location>
</feature>
<reference evidence="2 3" key="1">
    <citation type="journal article" date="2011" name="Front. Microbiol.">
        <title>Genomic signatures of strain selection and enhancement in Bacillus atrophaeus var. globigii, a historical biowarfare simulant.</title>
        <authorList>
            <person name="Gibbons H.S."/>
            <person name="Broomall S.M."/>
            <person name="McNew L.A."/>
            <person name="Daligault H."/>
            <person name="Chapman C."/>
            <person name="Bruce D."/>
            <person name="Karavis M."/>
            <person name="Krepps M."/>
            <person name="McGregor P.A."/>
            <person name="Hong C."/>
            <person name="Park K.H."/>
            <person name="Akmal A."/>
            <person name="Feldman A."/>
            <person name="Lin J.S."/>
            <person name="Chang W.E."/>
            <person name="Higgs B.W."/>
            <person name="Demirev P."/>
            <person name="Lindquist J."/>
            <person name="Liem A."/>
            <person name="Fochler E."/>
            <person name="Read T.D."/>
            <person name="Tapia R."/>
            <person name="Johnson S."/>
            <person name="Bishop-Lilly K.A."/>
            <person name="Detter C."/>
            <person name="Han C."/>
            <person name="Sozhamannan S."/>
            <person name="Rosenzweig C.N."/>
            <person name="Skowronski E.W."/>
        </authorList>
    </citation>
    <scope>NUCLEOTIDE SEQUENCE [LARGE SCALE GENOMIC DNA]</scope>
    <source>
        <strain evidence="2 3">TPS4-2</strain>
    </source>
</reference>
<evidence type="ECO:0000256" key="1">
    <source>
        <dbReference type="SAM" id="SignalP"/>
    </source>
</evidence>
<dbReference type="AlphaFoldDB" id="A0A432YTT1"/>
<gene>
    <name evidence="2" type="ORF">CWI73_05455</name>
</gene>
<keyword evidence="1" id="KW-0732">Signal</keyword>
<sequence length="404" mass="44483">MASSKTNKFKYTAAAAAVLGVASFGAQAQETDFDFGGYVKLDMLVSDYADYESGKNTSDFATSSGSIARQQYIPSVTPVGGDGDDLITDFHARQSRFFFTTNTDLDNGETLTGHIEMDFQLTPDGDERISNSYNPRLRQAFLKYGNWTFGQTWSNFQDLNILAESVDFIGITDGIIFNRQAQIRYTSGGFSASIENPETTVTETRANGATALGDRIVSSDGFMPDVTFKYTGKSDNLTWQASALLRQLTYDVTQTGDDETTFGYGVSFGAKYTFGMDDIRASITTGSGLGRYLGLNTWNGAYIDANGELEAIDSTGISFAYRHFWTEKLRSNVVYSRGWADNDEALLALAGDMTEYTQRLAFNLMYSPASNLTFGAEISQANRETEANVDGDLNRLQLMAMYKF</sequence>
<evidence type="ECO:0000313" key="3">
    <source>
        <dbReference type="Proteomes" id="UP000288361"/>
    </source>
</evidence>
<comment type="caution">
    <text evidence="2">The sequence shown here is derived from an EMBL/GenBank/DDBJ whole genome shotgun (WGS) entry which is preliminary data.</text>
</comment>
<dbReference type="InterPro" id="IPR045748">
    <property type="entry name" value="DcaP"/>
</dbReference>
<dbReference type="EMBL" id="PIQA01000003">
    <property type="protein sequence ID" value="RUO66728.1"/>
    <property type="molecule type" value="Genomic_DNA"/>
</dbReference>
<dbReference type="Pfam" id="PF19577">
    <property type="entry name" value="DcaP"/>
    <property type="match status" value="1"/>
</dbReference>
<name>A0A432YTT1_9GAMM</name>